<sequence length="149" mass="16021">MTDPNPYDVARRCAEALLQRDAASRALGITLISATPGSAQVSMRVRDDMLQGHGTCHGGFLFALADTAFALACNSHDAATVAQGCSIEYLVPGQLGDQLVAHAQELHRGKRTGTYDVRIDNQHGQPVALFRGKSYQVRGTVLARETIDK</sequence>
<dbReference type="InterPro" id="IPR011973">
    <property type="entry name" value="PaaD"/>
</dbReference>
<evidence type="ECO:0000313" key="4">
    <source>
        <dbReference type="EMBL" id="QKZ05052.1"/>
    </source>
</evidence>
<dbReference type="NCBIfam" id="TIGR02286">
    <property type="entry name" value="PaaD"/>
    <property type="match status" value="1"/>
</dbReference>
<dbReference type="Gene3D" id="3.10.129.10">
    <property type="entry name" value="Hotdog Thioesterase"/>
    <property type="match status" value="1"/>
</dbReference>
<accession>A0A7D5D807</accession>
<keyword evidence="2" id="KW-0378">Hydrolase</keyword>
<protein>
    <submittedName>
        <fullName evidence="4">Hydroxyphenylacetyl-CoA thioesterase PaaI</fullName>
    </submittedName>
</protein>
<comment type="similarity">
    <text evidence="1">Belongs to the thioesterase PaaI family.</text>
</comment>
<dbReference type="NCBIfam" id="TIGR00369">
    <property type="entry name" value="unchar_dom_1"/>
    <property type="match status" value="1"/>
</dbReference>
<evidence type="ECO:0000256" key="1">
    <source>
        <dbReference type="ARBA" id="ARBA00008324"/>
    </source>
</evidence>
<dbReference type="RefSeq" id="WP_176571027.1">
    <property type="nucleotide sequence ID" value="NZ_CP056030.1"/>
</dbReference>
<dbReference type="CDD" id="cd03443">
    <property type="entry name" value="PaaI_thioesterase"/>
    <property type="match status" value="1"/>
</dbReference>
<dbReference type="GO" id="GO:0016289">
    <property type="term" value="F:acyl-CoA hydrolase activity"/>
    <property type="evidence" value="ECO:0007669"/>
    <property type="project" value="TreeGrafter"/>
</dbReference>
<dbReference type="Proteomes" id="UP000509568">
    <property type="component" value="Chromosome"/>
</dbReference>
<reference evidence="4 5" key="1">
    <citation type="submission" date="2020-06" db="EMBL/GenBank/DDBJ databases">
        <title>Pseudomonas eucalypticola sp. nov., an endophyte of Eucalyptus dunnii leaves with biocontrol ability of eucalyptus leaf blight.</title>
        <authorList>
            <person name="Liu Y."/>
            <person name="Song Z."/>
            <person name="Zeng H."/>
            <person name="Lu M."/>
            <person name="Wang X."/>
            <person name="Lian X."/>
            <person name="Zhang Q."/>
        </authorList>
    </citation>
    <scope>NUCLEOTIDE SEQUENCE [LARGE SCALE GENOMIC DNA]</scope>
    <source>
        <strain evidence="4 5">NP-1</strain>
    </source>
</reference>
<dbReference type="SUPFAM" id="SSF54637">
    <property type="entry name" value="Thioesterase/thiol ester dehydrase-isomerase"/>
    <property type="match status" value="1"/>
</dbReference>
<dbReference type="PANTHER" id="PTHR42856:SF1">
    <property type="entry name" value="ACYL-COENZYME A THIOESTERASE PAAI"/>
    <property type="match status" value="1"/>
</dbReference>
<dbReference type="AlphaFoldDB" id="A0A7D5D807"/>
<organism evidence="4 5">
    <name type="scientific">Pseudomonas eucalypticola</name>
    <dbReference type="NCBI Taxonomy" id="2599595"/>
    <lineage>
        <taxon>Bacteria</taxon>
        <taxon>Pseudomonadati</taxon>
        <taxon>Pseudomonadota</taxon>
        <taxon>Gammaproteobacteria</taxon>
        <taxon>Pseudomonadales</taxon>
        <taxon>Pseudomonadaceae</taxon>
        <taxon>Pseudomonas</taxon>
    </lineage>
</organism>
<dbReference type="PANTHER" id="PTHR42856">
    <property type="entry name" value="ACYL-COENZYME A THIOESTERASE PAAI"/>
    <property type="match status" value="1"/>
</dbReference>
<dbReference type="KEGG" id="pez:HWQ56_15155"/>
<evidence type="ECO:0000313" key="5">
    <source>
        <dbReference type="Proteomes" id="UP000509568"/>
    </source>
</evidence>
<feature type="domain" description="Thioesterase" evidence="3">
    <location>
        <begin position="53"/>
        <end position="126"/>
    </location>
</feature>
<dbReference type="InterPro" id="IPR029069">
    <property type="entry name" value="HotDog_dom_sf"/>
</dbReference>
<dbReference type="InterPro" id="IPR052723">
    <property type="entry name" value="Acyl-CoA_thioesterase_PaaI"/>
</dbReference>
<keyword evidence="5" id="KW-1185">Reference proteome</keyword>
<dbReference type="EMBL" id="CP056030">
    <property type="protein sequence ID" value="QKZ05052.1"/>
    <property type="molecule type" value="Genomic_DNA"/>
</dbReference>
<dbReference type="InterPro" id="IPR006683">
    <property type="entry name" value="Thioestr_dom"/>
</dbReference>
<dbReference type="InterPro" id="IPR003736">
    <property type="entry name" value="PAAI_dom"/>
</dbReference>
<proteinExistence type="inferred from homology"/>
<evidence type="ECO:0000256" key="2">
    <source>
        <dbReference type="ARBA" id="ARBA00022801"/>
    </source>
</evidence>
<dbReference type="Pfam" id="PF03061">
    <property type="entry name" value="4HBT"/>
    <property type="match status" value="1"/>
</dbReference>
<dbReference type="FunFam" id="3.10.129.10:FF:000022">
    <property type="entry name" value="Phenylacetic acid degradation protein"/>
    <property type="match status" value="1"/>
</dbReference>
<evidence type="ECO:0000259" key="3">
    <source>
        <dbReference type="Pfam" id="PF03061"/>
    </source>
</evidence>
<gene>
    <name evidence="4" type="primary">paaI</name>
    <name evidence="4" type="ORF">HWQ56_15155</name>
</gene>
<name>A0A7D5D807_9PSED</name>